<reference evidence="1 2" key="1">
    <citation type="journal article" date="2023" name="Arcadia Sci">
        <title>De novo assembly of a long-read Amblyomma americanum tick genome.</title>
        <authorList>
            <person name="Chou S."/>
            <person name="Poskanzer K.E."/>
            <person name="Rollins M."/>
            <person name="Thuy-Boun P.S."/>
        </authorList>
    </citation>
    <scope>NUCLEOTIDE SEQUENCE [LARGE SCALE GENOMIC DNA]</scope>
    <source>
        <strain evidence="1">F_SG_1</strain>
        <tissue evidence="1">Salivary glands</tissue>
    </source>
</reference>
<proteinExistence type="predicted"/>
<evidence type="ECO:0008006" key="3">
    <source>
        <dbReference type="Google" id="ProtNLM"/>
    </source>
</evidence>
<sequence>MTFLLNVTAQTGQDAPPRDPNPDCNVEKPEGHVYKQCEFKCEGDEMILLTHSQACRLDEASLGKTISSARTGAEIRGVCLNGNCVPNLEDIEVPSSLS</sequence>
<gene>
    <name evidence="1" type="ORF">V5799_001489</name>
</gene>
<accession>A0AAQ4D019</accession>
<protein>
    <recommendedName>
        <fullName evidence="3">Evasin</fullName>
    </recommendedName>
</protein>
<dbReference type="AlphaFoldDB" id="A0AAQ4D019"/>
<keyword evidence="2" id="KW-1185">Reference proteome</keyword>
<dbReference type="Proteomes" id="UP001321473">
    <property type="component" value="Unassembled WGS sequence"/>
</dbReference>
<organism evidence="1 2">
    <name type="scientific">Amblyomma americanum</name>
    <name type="common">Lone star tick</name>
    <dbReference type="NCBI Taxonomy" id="6943"/>
    <lineage>
        <taxon>Eukaryota</taxon>
        <taxon>Metazoa</taxon>
        <taxon>Ecdysozoa</taxon>
        <taxon>Arthropoda</taxon>
        <taxon>Chelicerata</taxon>
        <taxon>Arachnida</taxon>
        <taxon>Acari</taxon>
        <taxon>Parasitiformes</taxon>
        <taxon>Ixodida</taxon>
        <taxon>Ixodoidea</taxon>
        <taxon>Ixodidae</taxon>
        <taxon>Amblyomminae</taxon>
        <taxon>Amblyomma</taxon>
    </lineage>
</organism>
<dbReference type="EMBL" id="JARKHS020036600">
    <property type="protein sequence ID" value="KAK8755809.1"/>
    <property type="molecule type" value="Genomic_DNA"/>
</dbReference>
<name>A0AAQ4D019_AMBAM</name>
<comment type="caution">
    <text evidence="1">The sequence shown here is derived from an EMBL/GenBank/DDBJ whole genome shotgun (WGS) entry which is preliminary data.</text>
</comment>
<evidence type="ECO:0000313" key="1">
    <source>
        <dbReference type="EMBL" id="KAK8755809.1"/>
    </source>
</evidence>
<evidence type="ECO:0000313" key="2">
    <source>
        <dbReference type="Proteomes" id="UP001321473"/>
    </source>
</evidence>